<evidence type="ECO:0000256" key="5">
    <source>
        <dbReference type="ARBA" id="ARBA00022759"/>
    </source>
</evidence>
<dbReference type="CDD" id="cd05484">
    <property type="entry name" value="retropepsin_like_LTR_2"/>
    <property type="match status" value="1"/>
</dbReference>
<keyword evidence="2" id="KW-0808">Transferase</keyword>
<dbReference type="InterPro" id="IPR012337">
    <property type="entry name" value="RNaseH-like_sf"/>
</dbReference>
<dbReference type="Gene3D" id="2.40.70.10">
    <property type="entry name" value="Acid Proteases"/>
    <property type="match status" value="1"/>
</dbReference>
<evidence type="ECO:0000256" key="7">
    <source>
        <dbReference type="ARBA" id="ARBA00023268"/>
    </source>
</evidence>
<dbReference type="InterPro" id="IPR001584">
    <property type="entry name" value="Integrase_cat-core"/>
</dbReference>
<dbReference type="FunFam" id="1.10.340.70:FF:000003">
    <property type="entry name" value="Protein CBG25708"/>
    <property type="match status" value="1"/>
</dbReference>
<keyword evidence="5" id="KW-0255">Endonuclease</keyword>
<dbReference type="InterPro" id="IPR036397">
    <property type="entry name" value="RNaseH_sf"/>
</dbReference>
<dbReference type="Pfam" id="PF17921">
    <property type="entry name" value="Integrase_H2C2"/>
    <property type="match status" value="1"/>
</dbReference>
<evidence type="ECO:0000313" key="11">
    <source>
        <dbReference type="RefSeq" id="XP_013161526.1"/>
    </source>
</evidence>
<dbReference type="GeneID" id="106113348"/>
<dbReference type="InterPro" id="IPR041577">
    <property type="entry name" value="RT_RNaseH_2"/>
</dbReference>
<dbReference type="FunFam" id="3.30.420.10:FF:000063">
    <property type="entry name" value="Retrovirus-related Pol polyprotein from transposon 297-like Protein"/>
    <property type="match status" value="1"/>
</dbReference>
<keyword evidence="3" id="KW-0548">Nucleotidyltransferase</keyword>
<dbReference type="Gene3D" id="3.10.20.370">
    <property type="match status" value="1"/>
</dbReference>
<keyword evidence="5" id="KW-0378">Hydrolase</keyword>
<evidence type="ECO:0000256" key="1">
    <source>
        <dbReference type="ARBA" id="ARBA00012493"/>
    </source>
</evidence>
<reference evidence="11" key="1">
    <citation type="submission" date="2025-08" db="UniProtKB">
        <authorList>
            <consortium name="RefSeq"/>
        </authorList>
    </citation>
    <scope>IDENTIFICATION</scope>
</reference>
<dbReference type="GO" id="GO:0042575">
    <property type="term" value="C:DNA polymerase complex"/>
    <property type="evidence" value="ECO:0007669"/>
    <property type="project" value="UniProtKB-ARBA"/>
</dbReference>
<dbReference type="Proteomes" id="UP000694872">
    <property type="component" value="Unplaced"/>
</dbReference>
<proteinExistence type="predicted"/>
<dbReference type="SUPFAM" id="SSF50630">
    <property type="entry name" value="Acid proteases"/>
    <property type="match status" value="1"/>
</dbReference>
<sequence>MSVMHFGVLSCFNHTEQTWKTYKNRITQWFIANDVNHLTDATGVKRRAILLSALTEGTYKLAADLALPKELQEVPYEDILGLLDAHFTPKHVGFGERHNFYAAVQQPTESFTQWAARLRGLTANCSFSSLEEVLRDRFIMGMLPGLEKEKIFAEDLSGLTLARAVEQAENIRCARAGAACAAAATGVVTAPTEVLCKIGHSNKCVLKVSEGRSDKVQCSECGYFNHRTPECRFFKHTCKKCKQTGHRRRVCKKLNSVTSAVTSEMGENDDGGELYHIRSFMGEPMVECVILNGVTLQFEIDSGSAVTVISEVTFKRHFRVSLSPSNKKLMGYTGQRIHCLGVMRASQLTFSGVTRAIDVYVVRGGGPALLGRDFISKFNLELAPVKYCGSSVSLEEFQARFSKTFSDNLGCFNKYKIKLFLKENSKPTFFKARPIAFALREKVTDELNRLVDLGVLKPVDHSEYASPIVPVLKRNGSVRICADYSVSINKQLIVEQFPLPTVNELFSKLHGGEQFTKLDLSSAYNQLCLDEESQKLTCINTHRGLYQYTRLVFGLSSAPAIFQRAMETVLSGLDGVLCLLDDILITGRNREEHLTRLSAVLQRLEEAGLTLQKDKCEFFKDEINYLGYVINKNGLKKSPEKVKAIINAPRPSNVSQLQSFLGLANYYRNFVPGASMMLSPLYELLKKNSKWKWTKIHSDAFSSIKRCLASDSVLAHFDQRAKLILTVDASPTGLGAILSQVGSDGAERPVSYASRTLTPAENRYSQIQKEATAIIFGVRRFHQYLYGRSDPFVLRTDHKPLITIFGPHKGIPEVSANRLQRYAMFLSAYNYVIEYVRSADNSADYLSRASLAGTGERGAGTKEAGRASCADAAAALCDRAAYVCFVVDGTLPTTVSELRHETSKDSVLSRVVNLVLNGWPNKIADLKLKPYFLCRNQLSVENGCLMRGHKVIIPSSLRKKVMDELHTSHLGIVKTKAEARSRFWFPGVDDAIEHLIGSCEVCSQLRPSPPRTKLAPWKFPPQPFYRVHIDFLGPLNGRSYLVVVDSHTKWVEVYDMNTNTTSNAVVERLYEYIARYGLPNTIVSDNGPSFASQEFSRFCVGNGISHLTTPAYHPASNGQAESFVKVVKKGIKSSVMSSRTAKECKLRLLQFLFDYRNSIHSTTGFSPAELVYGRKLRSRLDLINPRAPPSSFGALADVVKDRQQSQIVAHGGKNTSSFSPGERVLYKKFSSNNKFTWHKGTVLRRLGKVLYVIQDNATLSTFKKHKNQLWLCKADYTKTNLNMSDVDDVDDEIIDGIPTSPTSSEQPGAVQDSSDRGLSAGEGEEACSPPVTPPINHPNVTVARGVRRPRQSD</sequence>
<dbReference type="EC" id="2.7.7.49" evidence="1"/>
<dbReference type="SUPFAM" id="SSF53098">
    <property type="entry name" value="Ribonuclease H-like"/>
    <property type="match status" value="1"/>
</dbReference>
<dbReference type="InterPro" id="IPR041588">
    <property type="entry name" value="Integrase_H2C2"/>
</dbReference>
<dbReference type="Gene3D" id="3.30.420.10">
    <property type="entry name" value="Ribonuclease H-like superfamily/Ribonuclease H"/>
    <property type="match status" value="1"/>
</dbReference>
<dbReference type="Gene3D" id="3.10.10.10">
    <property type="entry name" value="HIV Type 1 Reverse Transcriptase, subunit A, domain 1"/>
    <property type="match status" value="1"/>
</dbReference>
<evidence type="ECO:0000256" key="3">
    <source>
        <dbReference type="ARBA" id="ARBA00022695"/>
    </source>
</evidence>
<dbReference type="InterPro" id="IPR043502">
    <property type="entry name" value="DNA/RNA_pol_sf"/>
</dbReference>
<evidence type="ECO:0000259" key="9">
    <source>
        <dbReference type="PROSITE" id="PS50878"/>
    </source>
</evidence>
<name>A0AAJ6YYG3_PAPXU</name>
<keyword evidence="7" id="KW-0511">Multifunctional enzyme</keyword>
<dbReference type="Pfam" id="PF00078">
    <property type="entry name" value="RVT_1"/>
    <property type="match status" value="1"/>
</dbReference>
<dbReference type="PROSITE" id="PS50878">
    <property type="entry name" value="RT_POL"/>
    <property type="match status" value="1"/>
</dbReference>
<feature type="domain" description="Reverse transcriptase" evidence="9">
    <location>
        <begin position="452"/>
        <end position="630"/>
    </location>
</feature>
<dbReference type="PROSITE" id="PS50994">
    <property type="entry name" value="INTEGRASE"/>
    <property type="match status" value="1"/>
</dbReference>
<dbReference type="GO" id="GO:0015074">
    <property type="term" value="P:DNA integration"/>
    <property type="evidence" value="ECO:0007669"/>
    <property type="project" value="InterPro"/>
</dbReference>
<dbReference type="SMART" id="SM00343">
    <property type="entry name" value="ZnF_C2HC"/>
    <property type="match status" value="2"/>
</dbReference>
<dbReference type="SUPFAM" id="SSF56672">
    <property type="entry name" value="DNA/RNA polymerases"/>
    <property type="match status" value="1"/>
</dbReference>
<dbReference type="FunFam" id="3.10.20.370:FF:000001">
    <property type="entry name" value="Retrovirus-related Pol polyprotein from transposon 17.6-like protein"/>
    <property type="match status" value="1"/>
</dbReference>
<keyword evidence="4" id="KW-0540">Nuclease</keyword>
<dbReference type="InterPro" id="IPR034128">
    <property type="entry name" value="K02A2.6-like"/>
</dbReference>
<dbReference type="GO" id="GO:0008270">
    <property type="term" value="F:zinc ion binding"/>
    <property type="evidence" value="ECO:0007669"/>
    <property type="project" value="InterPro"/>
</dbReference>
<keyword evidence="6" id="KW-0695">RNA-directed DNA polymerase</keyword>
<organism evidence="11">
    <name type="scientific">Papilio xuthus</name>
    <name type="common">Asian swallowtail butterfly</name>
    <dbReference type="NCBI Taxonomy" id="66420"/>
    <lineage>
        <taxon>Eukaryota</taxon>
        <taxon>Metazoa</taxon>
        <taxon>Ecdysozoa</taxon>
        <taxon>Arthropoda</taxon>
        <taxon>Hexapoda</taxon>
        <taxon>Insecta</taxon>
        <taxon>Pterygota</taxon>
        <taxon>Neoptera</taxon>
        <taxon>Endopterygota</taxon>
        <taxon>Lepidoptera</taxon>
        <taxon>Glossata</taxon>
        <taxon>Ditrysia</taxon>
        <taxon>Papilionoidea</taxon>
        <taxon>Papilionidae</taxon>
        <taxon>Papilioninae</taxon>
        <taxon>Papilio</taxon>
    </lineage>
</organism>
<evidence type="ECO:0000256" key="8">
    <source>
        <dbReference type="SAM" id="MobiDB-lite"/>
    </source>
</evidence>
<dbReference type="CDD" id="cd01647">
    <property type="entry name" value="RT_LTR"/>
    <property type="match status" value="1"/>
</dbReference>
<dbReference type="CDD" id="cd09274">
    <property type="entry name" value="RNase_HI_RT_Ty3"/>
    <property type="match status" value="1"/>
</dbReference>
<feature type="domain" description="Integrase catalytic" evidence="10">
    <location>
        <begin position="1019"/>
        <end position="1175"/>
    </location>
</feature>
<evidence type="ECO:0000256" key="2">
    <source>
        <dbReference type="ARBA" id="ARBA00022679"/>
    </source>
</evidence>
<evidence type="ECO:0000256" key="6">
    <source>
        <dbReference type="ARBA" id="ARBA00022918"/>
    </source>
</evidence>
<protein>
    <recommendedName>
        <fullName evidence="1">RNA-directed DNA polymerase</fullName>
        <ecNumber evidence="1">2.7.7.49</ecNumber>
    </recommendedName>
</protein>
<dbReference type="Pfam" id="PF00665">
    <property type="entry name" value="rve"/>
    <property type="match status" value="1"/>
</dbReference>
<dbReference type="GO" id="GO:0003964">
    <property type="term" value="F:RNA-directed DNA polymerase activity"/>
    <property type="evidence" value="ECO:0007669"/>
    <property type="project" value="UniProtKB-KW"/>
</dbReference>
<dbReference type="InterPro" id="IPR050951">
    <property type="entry name" value="Retrovirus_Pol_polyprotein"/>
</dbReference>
<accession>A0AAJ6YYG3</accession>
<dbReference type="InterPro" id="IPR001878">
    <property type="entry name" value="Znf_CCHC"/>
</dbReference>
<evidence type="ECO:0000256" key="4">
    <source>
        <dbReference type="ARBA" id="ARBA00022722"/>
    </source>
</evidence>
<dbReference type="InterPro" id="IPR000477">
    <property type="entry name" value="RT_dom"/>
</dbReference>
<dbReference type="RefSeq" id="XP_013161526.1">
    <property type="nucleotide sequence ID" value="XM_013306072.1"/>
</dbReference>
<dbReference type="PANTHER" id="PTHR37984">
    <property type="entry name" value="PROTEIN CBG26694"/>
    <property type="match status" value="1"/>
</dbReference>
<dbReference type="Gene3D" id="3.30.70.270">
    <property type="match status" value="2"/>
</dbReference>
<dbReference type="Pfam" id="PF17919">
    <property type="entry name" value="RT_RNaseH_2"/>
    <property type="match status" value="1"/>
</dbReference>
<feature type="region of interest" description="Disordered" evidence="8">
    <location>
        <begin position="1292"/>
        <end position="1353"/>
    </location>
</feature>
<dbReference type="InterPro" id="IPR043128">
    <property type="entry name" value="Rev_trsase/Diguanyl_cyclase"/>
</dbReference>
<gene>
    <name evidence="11" type="primary">LOC106113348</name>
</gene>
<dbReference type="FunFam" id="3.30.70.270:FF:000026">
    <property type="entry name" value="Transposon Ty3-G Gag-Pol polyprotein"/>
    <property type="match status" value="1"/>
</dbReference>
<dbReference type="GO" id="GO:0003676">
    <property type="term" value="F:nucleic acid binding"/>
    <property type="evidence" value="ECO:0007669"/>
    <property type="project" value="InterPro"/>
</dbReference>
<dbReference type="GO" id="GO:0004519">
    <property type="term" value="F:endonuclease activity"/>
    <property type="evidence" value="ECO:0007669"/>
    <property type="project" value="UniProtKB-KW"/>
</dbReference>
<dbReference type="InterPro" id="IPR021109">
    <property type="entry name" value="Peptidase_aspartic_dom_sf"/>
</dbReference>
<evidence type="ECO:0000259" key="10">
    <source>
        <dbReference type="PROSITE" id="PS50994"/>
    </source>
</evidence>
<dbReference type="KEGG" id="pxu:106113348"/>
<dbReference type="Gene3D" id="1.10.340.70">
    <property type="match status" value="1"/>
</dbReference>
<dbReference type="PANTHER" id="PTHR37984:SF5">
    <property type="entry name" value="PROTEIN NYNRIN-LIKE"/>
    <property type="match status" value="1"/>
</dbReference>